<dbReference type="Proteomes" id="UP000242188">
    <property type="component" value="Unassembled WGS sequence"/>
</dbReference>
<evidence type="ECO:0000256" key="1">
    <source>
        <dbReference type="SAM" id="Coils"/>
    </source>
</evidence>
<evidence type="ECO:0000259" key="3">
    <source>
        <dbReference type="PROSITE" id="PS50209"/>
    </source>
</evidence>
<dbReference type="OrthoDB" id="6124914at2759"/>
<dbReference type="AlphaFoldDB" id="A0A210Q4B3"/>
<dbReference type="EMBL" id="NEDP02005055">
    <property type="protein sequence ID" value="OWF43577.1"/>
    <property type="molecule type" value="Genomic_DNA"/>
</dbReference>
<reference evidence="4 5" key="1">
    <citation type="journal article" date="2017" name="Nat. Ecol. Evol.">
        <title>Scallop genome provides insights into evolution of bilaterian karyotype and development.</title>
        <authorList>
            <person name="Wang S."/>
            <person name="Zhang J."/>
            <person name="Jiao W."/>
            <person name="Li J."/>
            <person name="Xun X."/>
            <person name="Sun Y."/>
            <person name="Guo X."/>
            <person name="Huan P."/>
            <person name="Dong B."/>
            <person name="Zhang L."/>
            <person name="Hu X."/>
            <person name="Sun X."/>
            <person name="Wang J."/>
            <person name="Zhao C."/>
            <person name="Wang Y."/>
            <person name="Wang D."/>
            <person name="Huang X."/>
            <person name="Wang R."/>
            <person name="Lv J."/>
            <person name="Li Y."/>
            <person name="Zhang Z."/>
            <person name="Liu B."/>
            <person name="Lu W."/>
            <person name="Hui Y."/>
            <person name="Liang J."/>
            <person name="Zhou Z."/>
            <person name="Hou R."/>
            <person name="Li X."/>
            <person name="Liu Y."/>
            <person name="Li H."/>
            <person name="Ning X."/>
            <person name="Lin Y."/>
            <person name="Zhao L."/>
            <person name="Xing Q."/>
            <person name="Dou J."/>
            <person name="Li Y."/>
            <person name="Mao J."/>
            <person name="Guo H."/>
            <person name="Dou H."/>
            <person name="Li T."/>
            <person name="Mu C."/>
            <person name="Jiang W."/>
            <person name="Fu Q."/>
            <person name="Fu X."/>
            <person name="Miao Y."/>
            <person name="Liu J."/>
            <person name="Yu Q."/>
            <person name="Li R."/>
            <person name="Liao H."/>
            <person name="Li X."/>
            <person name="Kong Y."/>
            <person name="Jiang Z."/>
            <person name="Chourrout D."/>
            <person name="Li R."/>
            <person name="Bao Z."/>
        </authorList>
    </citation>
    <scope>NUCLEOTIDE SEQUENCE [LARGE SCALE GENOMIC DNA]</scope>
    <source>
        <strain evidence="4 5">PY_sf001</strain>
    </source>
</reference>
<keyword evidence="5" id="KW-1185">Reference proteome</keyword>
<dbReference type="InterPro" id="IPR001315">
    <property type="entry name" value="CARD"/>
</dbReference>
<dbReference type="Pfam" id="PF00619">
    <property type="entry name" value="CARD"/>
    <property type="match status" value="1"/>
</dbReference>
<name>A0A210Q4B3_MIZYE</name>
<dbReference type="Gene3D" id="1.10.533.10">
    <property type="entry name" value="Death Domain, Fas"/>
    <property type="match status" value="1"/>
</dbReference>
<dbReference type="InterPro" id="IPR011029">
    <property type="entry name" value="DEATH-like_dom_sf"/>
</dbReference>
<feature type="region of interest" description="Disordered" evidence="2">
    <location>
        <begin position="102"/>
        <end position="143"/>
    </location>
</feature>
<accession>A0A210Q4B3</accession>
<dbReference type="GO" id="GO:0042981">
    <property type="term" value="P:regulation of apoptotic process"/>
    <property type="evidence" value="ECO:0007669"/>
    <property type="project" value="InterPro"/>
</dbReference>
<dbReference type="PROSITE" id="PS50209">
    <property type="entry name" value="CARD"/>
    <property type="match status" value="1"/>
</dbReference>
<feature type="domain" description="CARD" evidence="3">
    <location>
        <begin position="1"/>
        <end position="94"/>
    </location>
</feature>
<comment type="caution">
    <text evidence="4">The sequence shown here is derived from an EMBL/GenBank/DDBJ whole genome shotgun (WGS) entry which is preliminary data.</text>
</comment>
<feature type="coiled-coil region" evidence="1">
    <location>
        <begin position="219"/>
        <end position="344"/>
    </location>
</feature>
<sequence>MNREQKKRITQNITCLKERLVDLDPIIDILIERDVLTMEHRNRIEQIACPTSHRKFNEFMSVLLASPDPNAYYVLIEALQTERHFFLVDKLQNTVVKESPYNATRTHTYTPGSRETGATSRQSASRHQTRNVSDGAGASGIHRAPNMVQQDLSYQMSNVLAEFCEKMTENFAVQLQKERRHHQEDMDKRIEEKFTVFQKDWCDQKEEILQRNEDAINHLQECVDKLHQSNVEYQRLREKYDKLKSLQRDMRDKENERWNKLTKSNMDNVLLRKENDELRRRITGLQDQVLDLNGEIRVAKDNENQDRTEIERLTVENKKLEQELEDKGREADTLKREAEEAYSKIHTDMRTQRNSYSSEENDYKEALERQNTKLDAIFAVMDELKSTDKVTAQKIIVPRTVTIGGSLPHRSQKTTKK</sequence>
<protein>
    <recommendedName>
        <fullName evidence="3">CARD domain-containing protein</fullName>
    </recommendedName>
</protein>
<dbReference type="CDD" id="cd01671">
    <property type="entry name" value="CARD"/>
    <property type="match status" value="1"/>
</dbReference>
<evidence type="ECO:0000313" key="4">
    <source>
        <dbReference type="EMBL" id="OWF43577.1"/>
    </source>
</evidence>
<dbReference type="SUPFAM" id="SSF47986">
    <property type="entry name" value="DEATH domain"/>
    <property type="match status" value="1"/>
</dbReference>
<organism evidence="4 5">
    <name type="scientific">Mizuhopecten yessoensis</name>
    <name type="common">Japanese scallop</name>
    <name type="synonym">Patinopecten yessoensis</name>
    <dbReference type="NCBI Taxonomy" id="6573"/>
    <lineage>
        <taxon>Eukaryota</taxon>
        <taxon>Metazoa</taxon>
        <taxon>Spiralia</taxon>
        <taxon>Lophotrochozoa</taxon>
        <taxon>Mollusca</taxon>
        <taxon>Bivalvia</taxon>
        <taxon>Autobranchia</taxon>
        <taxon>Pteriomorphia</taxon>
        <taxon>Pectinida</taxon>
        <taxon>Pectinoidea</taxon>
        <taxon>Pectinidae</taxon>
        <taxon>Mizuhopecten</taxon>
    </lineage>
</organism>
<evidence type="ECO:0000313" key="5">
    <source>
        <dbReference type="Proteomes" id="UP000242188"/>
    </source>
</evidence>
<proteinExistence type="predicted"/>
<feature type="compositionally biased region" description="Polar residues" evidence="2">
    <location>
        <begin position="102"/>
        <end position="132"/>
    </location>
</feature>
<gene>
    <name evidence="4" type="ORF">KP79_PYT11221</name>
</gene>
<keyword evidence="1" id="KW-0175">Coiled coil</keyword>
<evidence type="ECO:0000256" key="2">
    <source>
        <dbReference type="SAM" id="MobiDB-lite"/>
    </source>
</evidence>